<dbReference type="SUPFAM" id="SSF53448">
    <property type="entry name" value="Nucleotide-diphospho-sugar transferases"/>
    <property type="match status" value="1"/>
</dbReference>
<keyword evidence="11" id="KW-1185">Reference proteome</keyword>
<keyword evidence="4 10" id="KW-0396">Initiation factor</keyword>
<keyword evidence="5" id="KW-0648">Protein biosynthesis</keyword>
<evidence type="ECO:0000256" key="5">
    <source>
        <dbReference type="ARBA" id="ARBA00022917"/>
    </source>
</evidence>
<proteinExistence type="inferred from homology"/>
<evidence type="ECO:0000256" key="4">
    <source>
        <dbReference type="ARBA" id="ARBA00022540"/>
    </source>
</evidence>
<dbReference type="Gene3D" id="2.160.10.10">
    <property type="entry name" value="Hexapeptide repeat proteins"/>
    <property type="match status" value="1"/>
</dbReference>
<dbReference type="OMA" id="NCVINPK"/>
<dbReference type="EMBL" id="APAU02000027">
    <property type="protein sequence ID" value="EUB60778.1"/>
    <property type="molecule type" value="Genomic_DNA"/>
</dbReference>
<gene>
    <name evidence="10" type="ORF">EGR_04404</name>
</gene>
<comment type="similarity">
    <text evidence="2">Belongs to the eIF-2B gamma/epsilon subunits family.</text>
</comment>
<comment type="subcellular location">
    <subcellularLocation>
        <location evidence="1">Cytoplasm</location>
        <location evidence="1">Cytosol</location>
    </subcellularLocation>
</comment>
<dbReference type="InterPro" id="IPR051960">
    <property type="entry name" value="eIF2B_gamma"/>
</dbReference>
<dbReference type="GO" id="GO:0002183">
    <property type="term" value="P:cytoplasmic translational initiation"/>
    <property type="evidence" value="ECO:0007669"/>
    <property type="project" value="TreeGrafter"/>
</dbReference>
<dbReference type="GO" id="GO:0005085">
    <property type="term" value="F:guanyl-nucleotide exchange factor activity"/>
    <property type="evidence" value="ECO:0007669"/>
    <property type="project" value="TreeGrafter"/>
</dbReference>
<dbReference type="Pfam" id="PF25087">
    <property type="entry name" value="GMPPB_C"/>
    <property type="match status" value="1"/>
</dbReference>
<dbReference type="GO" id="GO:0005851">
    <property type="term" value="C:eukaryotic translation initiation factor 2B complex"/>
    <property type="evidence" value="ECO:0007669"/>
    <property type="project" value="TreeGrafter"/>
</dbReference>
<name>W6UI89_ECHGR</name>
<dbReference type="OrthoDB" id="10250549at2759"/>
<evidence type="ECO:0000256" key="1">
    <source>
        <dbReference type="ARBA" id="ARBA00004514"/>
    </source>
</evidence>
<evidence type="ECO:0000256" key="6">
    <source>
        <dbReference type="ARBA" id="ARBA00044196"/>
    </source>
</evidence>
<comment type="caution">
    <text evidence="10">The sequence shown here is derived from an EMBL/GenBank/DDBJ whole genome shotgun (WGS) entry which is preliminary data.</text>
</comment>
<dbReference type="RefSeq" id="XP_024351974.1">
    <property type="nucleotide sequence ID" value="XM_024493653.1"/>
</dbReference>
<evidence type="ECO:0000313" key="11">
    <source>
        <dbReference type="Proteomes" id="UP000019149"/>
    </source>
</evidence>
<dbReference type="CTD" id="36340119"/>
<dbReference type="PANTHER" id="PTHR45989:SF1">
    <property type="entry name" value="TRANSLATION INITIATION FACTOR EIF-2B SUBUNIT GAMMA"/>
    <property type="match status" value="1"/>
</dbReference>
<evidence type="ECO:0000256" key="3">
    <source>
        <dbReference type="ARBA" id="ARBA00022490"/>
    </source>
</evidence>
<dbReference type="GeneID" id="36340119"/>
<dbReference type="Gene3D" id="3.90.550.10">
    <property type="entry name" value="Spore Coat Polysaccharide Biosynthesis Protein SpsA, Chain A"/>
    <property type="match status" value="1"/>
</dbReference>
<dbReference type="GO" id="GO:0003743">
    <property type="term" value="F:translation initiation factor activity"/>
    <property type="evidence" value="ECO:0007669"/>
    <property type="project" value="UniProtKB-KW"/>
</dbReference>
<evidence type="ECO:0000256" key="2">
    <source>
        <dbReference type="ARBA" id="ARBA00007878"/>
    </source>
</evidence>
<dbReference type="STRING" id="6210.W6UI89"/>
<evidence type="ECO:0000313" key="10">
    <source>
        <dbReference type="EMBL" id="EUB60778.1"/>
    </source>
</evidence>
<feature type="domain" description="Mannose-1-phosphate guanyltransferase C-terminal" evidence="9">
    <location>
        <begin position="317"/>
        <end position="421"/>
    </location>
</feature>
<evidence type="ECO:0000256" key="8">
    <source>
        <dbReference type="ARBA" id="ARBA00046432"/>
    </source>
</evidence>
<evidence type="ECO:0000259" key="9">
    <source>
        <dbReference type="Pfam" id="PF25087"/>
    </source>
</evidence>
<dbReference type="InterPro" id="IPR029044">
    <property type="entry name" value="Nucleotide-diphossugar_trans"/>
</dbReference>
<dbReference type="Proteomes" id="UP000019149">
    <property type="component" value="Unassembled WGS sequence"/>
</dbReference>
<dbReference type="InterPro" id="IPR056729">
    <property type="entry name" value="GMPPB_C"/>
</dbReference>
<dbReference type="PANTHER" id="PTHR45989">
    <property type="entry name" value="TRANSLATION INITIATION FACTOR EIF-2B SUBUNIT GAMMA"/>
    <property type="match status" value="1"/>
</dbReference>
<dbReference type="KEGG" id="egl:EGR_04404"/>
<accession>W6UI89</accession>
<keyword evidence="3" id="KW-0963">Cytoplasm</keyword>
<sequence length="441" mass="48289">MILKPSNTIGGFPVIGMQAVVLALHDSSYLRQLTASGVVGQLPLGTRGSLLSNLVGVFESAGIVDPIIICRSGHSKQIEKCLPKSHRCIIVEVSATLSIPECLYRIRDHFTSVPFAQYVFLTYADVAVTELDLRDLFLRMVRTKAEIVALASPYTADAKLLKMARGTHDILVLDARDESLVMYVPASEVKKQIRVPKSIMSSHSNLTCRADLHDAGMYLLSGYALRMLEYDKDDVGLRKSFFKHIVNVEQHKLFQFDTSSMTSQLPKSLHYSQEEMPQYAKVVISVLENAPVCRRLDSTLGYLDAVKMIREKYPPENTMVEKTASVANASGGGRQVGQIVDTMQCEGCNFANGVLIRSCIICASCTVGQSTRLFSSVLLSGVVVGSGCKITNCVIGEGVTIDDNCTLKDCTVAAHQRIPAKSVMQSENMGFSEIDFDNLTI</sequence>
<comment type="subunit">
    <text evidence="8">Component of the translation initiation factor 2B (eIF2B) complex which is a heterodecamer of two sets of five different subunits: alpha, beta, gamma, delta and epsilon. Subunits alpha, beta and delta comprise a regulatory subcomplex and subunits epsilon and gamma comprise a catalytic subcomplex. Within the complex, the hexameric regulatory complex resides at the center, with the two heterodimeric catalytic subcomplexes bound on opposite sides.</text>
</comment>
<organism evidence="10 11">
    <name type="scientific">Echinococcus granulosus</name>
    <name type="common">Hydatid tapeworm</name>
    <dbReference type="NCBI Taxonomy" id="6210"/>
    <lineage>
        <taxon>Eukaryota</taxon>
        <taxon>Metazoa</taxon>
        <taxon>Spiralia</taxon>
        <taxon>Lophotrochozoa</taxon>
        <taxon>Platyhelminthes</taxon>
        <taxon>Cestoda</taxon>
        <taxon>Eucestoda</taxon>
        <taxon>Cyclophyllidea</taxon>
        <taxon>Taeniidae</taxon>
        <taxon>Echinococcus</taxon>
        <taxon>Echinococcus granulosus group</taxon>
    </lineage>
</organism>
<reference evidence="10 11" key="1">
    <citation type="journal article" date="2013" name="Nat. Genet.">
        <title>The genome of the hydatid tapeworm Echinococcus granulosus.</title>
        <authorList>
            <person name="Zheng H."/>
            <person name="Zhang W."/>
            <person name="Zhang L."/>
            <person name="Zhang Z."/>
            <person name="Li J."/>
            <person name="Lu G."/>
            <person name="Zhu Y."/>
            <person name="Wang Y."/>
            <person name="Huang Y."/>
            <person name="Liu J."/>
            <person name="Kang H."/>
            <person name="Chen J."/>
            <person name="Wang L."/>
            <person name="Chen A."/>
            <person name="Yu S."/>
            <person name="Gao Z."/>
            <person name="Jin L."/>
            <person name="Gu W."/>
            <person name="Wang Z."/>
            <person name="Zhao L."/>
            <person name="Shi B."/>
            <person name="Wen H."/>
            <person name="Lin R."/>
            <person name="Jones M.K."/>
            <person name="Brejova B."/>
            <person name="Vinar T."/>
            <person name="Zhao G."/>
            <person name="McManus D.P."/>
            <person name="Chen Z."/>
            <person name="Zhou Y."/>
            <person name="Wang S."/>
        </authorList>
    </citation>
    <scope>NUCLEOTIDE SEQUENCE [LARGE SCALE GENOMIC DNA]</scope>
</reference>
<dbReference type="AlphaFoldDB" id="W6UI89"/>
<evidence type="ECO:0000256" key="7">
    <source>
        <dbReference type="ARBA" id="ARBA00044229"/>
    </source>
</evidence>
<protein>
    <recommendedName>
        <fullName evidence="6">Translation initiation factor eIF2B subunit gamma</fullName>
    </recommendedName>
    <alternativeName>
        <fullName evidence="7">eIF2B GDP-GTP exchange factor subunit gamma</fullName>
    </alternativeName>
</protein>
<dbReference type="GO" id="GO:0005829">
    <property type="term" value="C:cytosol"/>
    <property type="evidence" value="ECO:0007669"/>
    <property type="project" value="UniProtKB-SubCell"/>
</dbReference>